<feature type="region of interest" description="Disordered" evidence="1">
    <location>
        <begin position="1"/>
        <end position="117"/>
    </location>
</feature>
<comment type="caution">
    <text evidence="2">The sequence shown here is derived from an EMBL/GenBank/DDBJ whole genome shotgun (WGS) entry which is preliminary data.</text>
</comment>
<accession>A0A2K1QFP1</accession>
<dbReference type="GO" id="GO:1990112">
    <property type="term" value="C:RQC complex"/>
    <property type="evidence" value="ECO:0007669"/>
    <property type="project" value="TreeGrafter"/>
</dbReference>
<name>A0A2K1QFP1_9PEZI</name>
<organism evidence="2 3">
    <name type="scientific">Sphaceloma murrayae</name>
    <dbReference type="NCBI Taxonomy" id="2082308"/>
    <lineage>
        <taxon>Eukaryota</taxon>
        <taxon>Fungi</taxon>
        <taxon>Dikarya</taxon>
        <taxon>Ascomycota</taxon>
        <taxon>Pezizomycotina</taxon>
        <taxon>Dothideomycetes</taxon>
        <taxon>Dothideomycetidae</taxon>
        <taxon>Myriangiales</taxon>
        <taxon>Elsinoaceae</taxon>
        <taxon>Sphaceloma</taxon>
    </lineage>
</organism>
<dbReference type="PANTHER" id="PTHR22684">
    <property type="entry name" value="NULP1-RELATED"/>
    <property type="match status" value="1"/>
</dbReference>
<dbReference type="InterPro" id="IPR006994">
    <property type="entry name" value="TCF25/Rqc1"/>
</dbReference>
<sequence>MSSRALRKAQKQREEEEALKRLQQEAEELEESEEEDPIPSKPQKSAFALLEPEQEEDDGANGGGDNEDADEASDNNDSNADAIPAQPASSSRRTKPKKKKRKGKSVGAQVSNGDDGVDDIDAALAALATSNRAANTSTETHIDTATSRACNLLAVDSQSLHAENEMRRLFGRTALEQADHDEQPQGQGRRRNRNQQMAGLAAALGRRQGAQGGRSSGLGLLGLRRNLFVQGKEEWPIGTSGGLAMEIVEKRADGTVEYKFSHNSHYQEVQSDFDVCVRAMDPERMIRLLQLNPYHISTLLQVSEIAKQERDNATSGDLLERALFTFGRSLHSTFANNLAHGKARLDFRRPENREFWLAVSRYITNLSLRATWRTVFEWAKLLLQLDPDHDPYCLALVIDQYALRARQPQALIDLASDEITGRDWQQLPNIQFSLGLALVQTGQAGKGKQTLFKAANAFPWVVARLFQELNVDAPPGIWGKTPRTDWEKLCSELYAARAKDVWNTPESSNLLVEIGAAVAGGSESVVPERSITINEARHVILSDKPELIALLPRTITGQLKSSSDPLPPGDSISSYQVGGSHAGPARVAGNDMARTDQINELRQLYQSFSSLDPNLVMQMHELGTQEDEAASSEQMQELLRGSGMSMDEFLGSARRFTELHEALIGPVDRGGDELDGQEEED</sequence>
<dbReference type="STRING" id="2082308.A0A2K1QFP1"/>
<proteinExistence type="predicted"/>
<dbReference type="AlphaFoldDB" id="A0A2K1QFP1"/>
<dbReference type="Proteomes" id="UP000243797">
    <property type="component" value="Unassembled WGS sequence"/>
</dbReference>
<dbReference type="GO" id="GO:0072344">
    <property type="term" value="P:rescue of stalled ribosome"/>
    <property type="evidence" value="ECO:0007669"/>
    <property type="project" value="TreeGrafter"/>
</dbReference>
<dbReference type="PANTHER" id="PTHR22684:SF0">
    <property type="entry name" value="RIBOSOME QUALITY CONTROL COMPLEX SUBUNIT TCF25"/>
    <property type="match status" value="1"/>
</dbReference>
<dbReference type="OrthoDB" id="205993at2759"/>
<protein>
    <recommendedName>
        <fullName evidence="4">Transcription factor 25</fullName>
    </recommendedName>
</protein>
<dbReference type="GO" id="GO:1990116">
    <property type="term" value="P:ribosome-associated ubiquitin-dependent protein catabolic process"/>
    <property type="evidence" value="ECO:0007669"/>
    <property type="project" value="TreeGrafter"/>
</dbReference>
<feature type="compositionally biased region" description="Basic and acidic residues" evidence="1">
    <location>
        <begin position="11"/>
        <end position="24"/>
    </location>
</feature>
<keyword evidence="3" id="KW-1185">Reference proteome</keyword>
<feature type="compositionally biased region" description="Acidic residues" evidence="1">
    <location>
        <begin position="52"/>
        <end position="74"/>
    </location>
</feature>
<feature type="compositionally biased region" description="Basic residues" evidence="1">
    <location>
        <begin position="1"/>
        <end position="10"/>
    </location>
</feature>
<gene>
    <name evidence="2" type="ORF">CAC42_6477</name>
</gene>
<dbReference type="Pfam" id="PF04910">
    <property type="entry name" value="Tcf25"/>
    <property type="match status" value="1"/>
</dbReference>
<evidence type="ECO:0008006" key="4">
    <source>
        <dbReference type="Google" id="ProtNLM"/>
    </source>
</evidence>
<evidence type="ECO:0000313" key="3">
    <source>
        <dbReference type="Proteomes" id="UP000243797"/>
    </source>
</evidence>
<evidence type="ECO:0000256" key="1">
    <source>
        <dbReference type="SAM" id="MobiDB-lite"/>
    </source>
</evidence>
<reference evidence="2 3" key="1">
    <citation type="submission" date="2017-06" db="EMBL/GenBank/DDBJ databases">
        <title>Draft genome sequence of a variant of Elsinoe murrayae.</title>
        <authorList>
            <person name="Cheng Q."/>
        </authorList>
    </citation>
    <scope>NUCLEOTIDE SEQUENCE [LARGE SCALE GENOMIC DNA]</scope>
    <source>
        <strain evidence="2 3">CQ-2017a</strain>
    </source>
</reference>
<dbReference type="InParanoid" id="A0A2K1QFP1"/>
<feature type="region of interest" description="Disordered" evidence="1">
    <location>
        <begin position="559"/>
        <end position="587"/>
    </location>
</feature>
<evidence type="ECO:0000313" key="2">
    <source>
        <dbReference type="EMBL" id="PNS13964.1"/>
    </source>
</evidence>
<feature type="region of interest" description="Disordered" evidence="1">
    <location>
        <begin position="174"/>
        <end position="196"/>
    </location>
</feature>
<feature type="compositionally biased region" description="Acidic residues" evidence="1">
    <location>
        <begin position="25"/>
        <end position="37"/>
    </location>
</feature>
<feature type="compositionally biased region" description="Basic residues" evidence="1">
    <location>
        <begin position="92"/>
        <end position="104"/>
    </location>
</feature>
<dbReference type="EMBL" id="NKHZ01000088">
    <property type="protein sequence ID" value="PNS13964.1"/>
    <property type="molecule type" value="Genomic_DNA"/>
</dbReference>